<protein>
    <submittedName>
        <fullName evidence="2">Uncharacterized protein</fullName>
    </submittedName>
</protein>
<accession>A0AAD3T0Q6</accession>
<organism evidence="2 3">
    <name type="scientific">Nepenthes gracilis</name>
    <name type="common">Slender pitcher plant</name>
    <dbReference type="NCBI Taxonomy" id="150966"/>
    <lineage>
        <taxon>Eukaryota</taxon>
        <taxon>Viridiplantae</taxon>
        <taxon>Streptophyta</taxon>
        <taxon>Embryophyta</taxon>
        <taxon>Tracheophyta</taxon>
        <taxon>Spermatophyta</taxon>
        <taxon>Magnoliopsida</taxon>
        <taxon>eudicotyledons</taxon>
        <taxon>Gunneridae</taxon>
        <taxon>Pentapetalae</taxon>
        <taxon>Caryophyllales</taxon>
        <taxon>Nepenthaceae</taxon>
        <taxon>Nepenthes</taxon>
    </lineage>
</organism>
<dbReference type="Proteomes" id="UP001279734">
    <property type="component" value="Unassembled WGS sequence"/>
</dbReference>
<sequence>MDGDRESVTIRPRALFGPKTPEAQAGPSSTETSDPIQGSWDLETGGFLSRVFCLPCSFRDTPDRFSRGRINPGSKEGGIVLTTF</sequence>
<gene>
    <name evidence="2" type="ORF">Nepgr_023147</name>
</gene>
<proteinExistence type="predicted"/>
<feature type="compositionally biased region" description="Polar residues" evidence="1">
    <location>
        <begin position="26"/>
        <end position="36"/>
    </location>
</feature>
<evidence type="ECO:0000313" key="2">
    <source>
        <dbReference type="EMBL" id="GMH21305.1"/>
    </source>
</evidence>
<dbReference type="EMBL" id="BSYO01000023">
    <property type="protein sequence ID" value="GMH21305.1"/>
    <property type="molecule type" value="Genomic_DNA"/>
</dbReference>
<keyword evidence="3" id="KW-1185">Reference proteome</keyword>
<comment type="caution">
    <text evidence="2">The sequence shown here is derived from an EMBL/GenBank/DDBJ whole genome shotgun (WGS) entry which is preliminary data.</text>
</comment>
<feature type="region of interest" description="Disordered" evidence="1">
    <location>
        <begin position="1"/>
        <end position="40"/>
    </location>
</feature>
<evidence type="ECO:0000313" key="3">
    <source>
        <dbReference type="Proteomes" id="UP001279734"/>
    </source>
</evidence>
<name>A0AAD3T0Q6_NEPGR</name>
<evidence type="ECO:0000256" key="1">
    <source>
        <dbReference type="SAM" id="MobiDB-lite"/>
    </source>
</evidence>
<reference evidence="2" key="1">
    <citation type="submission" date="2023-05" db="EMBL/GenBank/DDBJ databases">
        <title>Nepenthes gracilis genome sequencing.</title>
        <authorList>
            <person name="Fukushima K."/>
        </authorList>
    </citation>
    <scope>NUCLEOTIDE SEQUENCE</scope>
    <source>
        <strain evidence="2">SING2019-196</strain>
    </source>
</reference>
<dbReference type="AlphaFoldDB" id="A0AAD3T0Q6"/>